<gene>
    <name evidence="2" type="ORF">Q5722_06455</name>
</gene>
<evidence type="ECO:0000313" key="2">
    <source>
        <dbReference type="EMBL" id="MDO7868006.1"/>
    </source>
</evidence>
<dbReference type="InterPro" id="IPR036689">
    <property type="entry name" value="ESAT-6-like_sf"/>
</dbReference>
<organism evidence="2 3">
    <name type="scientific">Nocardioides jiangxiensis</name>
    <dbReference type="NCBI Taxonomy" id="3064524"/>
    <lineage>
        <taxon>Bacteria</taxon>
        <taxon>Bacillati</taxon>
        <taxon>Actinomycetota</taxon>
        <taxon>Actinomycetes</taxon>
        <taxon>Propionibacteriales</taxon>
        <taxon>Nocardioidaceae</taxon>
        <taxon>Nocardioides</taxon>
    </lineage>
</organism>
<accession>A0ABT9B3X7</accession>
<dbReference type="Pfam" id="PF06013">
    <property type="entry name" value="WXG100"/>
    <property type="match status" value="1"/>
</dbReference>
<reference evidence="2 3" key="1">
    <citation type="submission" date="2023-07" db="EMBL/GenBank/DDBJ databases">
        <title>Nocardioides sp. nov WY-20 isolated from soil.</title>
        <authorList>
            <person name="Liu B."/>
            <person name="Wan Y."/>
        </authorList>
    </citation>
    <scope>NUCLEOTIDE SEQUENCE [LARGE SCALE GENOMIC DNA]</scope>
    <source>
        <strain evidence="2 3">WY-20</strain>
    </source>
</reference>
<sequence length="97" mass="10572">MSGMLRVGHAALDDAATGLRSGASRIEGTLDDLTRRLRSRSPEWTGAASEAFERARLRWDTAMRDMQEVLHAMGVAVAAANDEYRHAEAANARRFGG</sequence>
<proteinExistence type="inferred from homology"/>
<comment type="caution">
    <text evidence="2">The sequence shown here is derived from an EMBL/GenBank/DDBJ whole genome shotgun (WGS) entry which is preliminary data.</text>
</comment>
<evidence type="ECO:0000256" key="1">
    <source>
        <dbReference type="RuleBase" id="RU362001"/>
    </source>
</evidence>
<name>A0ABT9B3X7_9ACTN</name>
<dbReference type="EMBL" id="JAUQTA010000001">
    <property type="protein sequence ID" value="MDO7868006.1"/>
    <property type="molecule type" value="Genomic_DNA"/>
</dbReference>
<keyword evidence="3" id="KW-1185">Reference proteome</keyword>
<protein>
    <recommendedName>
        <fullName evidence="1">ESAT-6-like protein</fullName>
    </recommendedName>
</protein>
<dbReference type="InterPro" id="IPR010310">
    <property type="entry name" value="T7SS_ESAT-6-like"/>
</dbReference>
<dbReference type="Proteomes" id="UP001233314">
    <property type="component" value="Unassembled WGS sequence"/>
</dbReference>
<evidence type="ECO:0000313" key="3">
    <source>
        <dbReference type="Proteomes" id="UP001233314"/>
    </source>
</evidence>
<comment type="similarity">
    <text evidence="1">Belongs to the WXG100 family.</text>
</comment>
<dbReference type="RefSeq" id="WP_305027385.1">
    <property type="nucleotide sequence ID" value="NZ_JAUQTA010000001.1"/>
</dbReference>
<dbReference type="SUPFAM" id="SSF140453">
    <property type="entry name" value="EsxAB dimer-like"/>
    <property type="match status" value="1"/>
</dbReference>
<dbReference type="Gene3D" id="1.10.287.1060">
    <property type="entry name" value="ESAT-6-like"/>
    <property type="match status" value="1"/>
</dbReference>
<dbReference type="NCBIfam" id="TIGR03930">
    <property type="entry name" value="WXG100_ESAT6"/>
    <property type="match status" value="1"/>
</dbReference>